<proteinExistence type="predicted"/>
<dbReference type="InterPro" id="IPR024079">
    <property type="entry name" value="MetalloPept_cat_dom_sf"/>
</dbReference>
<dbReference type="InterPro" id="IPR010384">
    <property type="entry name" value="MtfA_fam"/>
</dbReference>
<dbReference type="PANTHER" id="PTHR30164:SF2">
    <property type="entry name" value="PROTEIN MTFA"/>
    <property type="match status" value="1"/>
</dbReference>
<dbReference type="SUPFAM" id="SSF55486">
    <property type="entry name" value="Metalloproteases ('zincins'), catalytic domain"/>
    <property type="match status" value="1"/>
</dbReference>
<dbReference type="GO" id="GO:0008237">
    <property type="term" value="F:metallopeptidase activity"/>
    <property type="evidence" value="ECO:0007669"/>
    <property type="project" value="InterPro"/>
</dbReference>
<organism evidence="1 2">
    <name type="scientific">Lysobacter capsici AZ78</name>
    <dbReference type="NCBI Taxonomy" id="1444315"/>
    <lineage>
        <taxon>Bacteria</taxon>
        <taxon>Pseudomonadati</taxon>
        <taxon>Pseudomonadota</taxon>
        <taxon>Gammaproteobacteria</taxon>
        <taxon>Lysobacterales</taxon>
        <taxon>Lysobacteraceae</taxon>
        <taxon>Lysobacter</taxon>
    </lineage>
</organism>
<evidence type="ECO:0000313" key="2">
    <source>
        <dbReference type="Proteomes" id="UP000023435"/>
    </source>
</evidence>
<dbReference type="CDD" id="cd20169">
    <property type="entry name" value="Peptidase_M90_mtfA"/>
    <property type="match status" value="1"/>
</dbReference>
<dbReference type="InterPro" id="IPR042252">
    <property type="entry name" value="MtfA_N"/>
</dbReference>
<protein>
    <submittedName>
        <fullName evidence="1">Inner membrane protein</fullName>
    </submittedName>
</protein>
<dbReference type="Pfam" id="PF06167">
    <property type="entry name" value="Peptidase_M90"/>
    <property type="match status" value="1"/>
</dbReference>
<dbReference type="RefSeq" id="WP_235592250.1">
    <property type="nucleotide sequence ID" value="NZ_JAJA02000001.1"/>
</dbReference>
<dbReference type="PANTHER" id="PTHR30164">
    <property type="entry name" value="MTFA PEPTIDASE"/>
    <property type="match status" value="1"/>
</dbReference>
<comment type="caution">
    <text evidence="1">The sequence shown here is derived from an EMBL/GenBank/DDBJ whole genome shotgun (WGS) entry which is preliminary data.</text>
</comment>
<accession>A0A108UCB0</accession>
<name>A0A108UCB0_9GAMM</name>
<dbReference type="AlphaFoldDB" id="A0A108UCB0"/>
<dbReference type="GO" id="GO:0004177">
    <property type="term" value="F:aminopeptidase activity"/>
    <property type="evidence" value="ECO:0007669"/>
    <property type="project" value="TreeGrafter"/>
</dbReference>
<sequence length="268" mass="30447">MFEFLRRLRRPAPSIDDELWRITVAALPWANDLDAPRQQRLRELSARFLREKTITPVQGLQLDEVQHCMLAAMCCLPLLEFGAEGLHGWSQMLVYPDEFRVKLVDFDENDVQHEWHEEISGESHDNGVLIVSWADVAAECAAPHRGDMVVVHEMAHKLDFLDGVVDGTPPLPREWQLEWARDFQAAYEDFGDEVDALLDAEDEDPDRSANDDEDPGYLHGIRITAADAPEEFFAVVSECHFSNPDALLARMPRVAAHLTRFYGPSPFA</sequence>
<dbReference type="GO" id="GO:0005829">
    <property type="term" value="C:cytosol"/>
    <property type="evidence" value="ECO:0007669"/>
    <property type="project" value="TreeGrafter"/>
</dbReference>
<dbReference type="EMBL" id="JAJA02000001">
    <property type="protein sequence ID" value="KWS06492.1"/>
    <property type="molecule type" value="Genomic_DNA"/>
</dbReference>
<keyword evidence="2" id="KW-1185">Reference proteome</keyword>
<reference evidence="1 2" key="1">
    <citation type="journal article" date="2014" name="Genome Announc.">
        <title>Draft Genome Sequence of Lysobacter capsici AZ78, a Bacterium Antagonistic to Plant-Pathogenic Oomycetes.</title>
        <authorList>
            <person name="Puopolo G."/>
            <person name="Sonego P."/>
            <person name="Engelen K."/>
            <person name="Pertot I."/>
        </authorList>
    </citation>
    <scope>NUCLEOTIDE SEQUENCE [LARGE SCALE GENOMIC DNA]</scope>
    <source>
        <strain evidence="1 2">AZ78</strain>
    </source>
</reference>
<dbReference type="Proteomes" id="UP000023435">
    <property type="component" value="Unassembled WGS sequence"/>
</dbReference>
<dbReference type="Gene3D" id="1.10.472.150">
    <property type="entry name" value="Glucose-regulated metallo-peptidase M90, N-terminal domain"/>
    <property type="match status" value="1"/>
</dbReference>
<dbReference type="Gene3D" id="3.40.390.10">
    <property type="entry name" value="Collagenase (Catalytic Domain)"/>
    <property type="match status" value="1"/>
</dbReference>
<evidence type="ECO:0000313" key="1">
    <source>
        <dbReference type="EMBL" id="KWS06492.1"/>
    </source>
</evidence>
<gene>
    <name evidence="1" type="ORF">AZ78_4048</name>
</gene>